<dbReference type="AlphaFoldDB" id="A0AAP3Z3C3"/>
<accession>A0AAP3Z3C3</accession>
<dbReference type="EMBL" id="JAOWLV010000015">
    <property type="protein sequence ID" value="MDG4977592.1"/>
    <property type="molecule type" value="Genomic_DNA"/>
</dbReference>
<reference evidence="1" key="1">
    <citation type="submission" date="2022-10" db="EMBL/GenBank/DDBJ databases">
        <authorList>
            <person name="Turner M.S."/>
            <person name="Huang W."/>
        </authorList>
    </citation>
    <scope>NUCLEOTIDE SEQUENCE</scope>
    <source>
        <strain evidence="1">54</strain>
    </source>
</reference>
<proteinExistence type="predicted"/>
<dbReference type="InterPro" id="IPR011889">
    <property type="entry name" value="Liste_lipo_26"/>
</dbReference>
<comment type="caution">
    <text evidence="1">The sequence shown here is derived from an EMBL/GenBank/DDBJ whole genome shotgun (WGS) entry which is preliminary data.</text>
</comment>
<organism evidence="1 2">
    <name type="scientific">Lactococcus lactis</name>
    <dbReference type="NCBI Taxonomy" id="1358"/>
    <lineage>
        <taxon>Bacteria</taxon>
        <taxon>Bacillati</taxon>
        <taxon>Bacillota</taxon>
        <taxon>Bacilli</taxon>
        <taxon>Lactobacillales</taxon>
        <taxon>Streptococcaceae</taxon>
        <taxon>Lactococcus</taxon>
    </lineage>
</organism>
<protein>
    <submittedName>
        <fullName evidence="1">BspA family leucine-rich repeat surface protein</fullName>
    </submittedName>
</protein>
<dbReference type="Pfam" id="PF03382">
    <property type="entry name" value="DUF285"/>
    <property type="match status" value="1"/>
</dbReference>
<dbReference type="NCBIfam" id="TIGR02167">
    <property type="entry name" value="Liste_lipo_26"/>
    <property type="match status" value="3"/>
</dbReference>
<dbReference type="Proteomes" id="UP001152598">
    <property type="component" value="Unassembled WGS sequence"/>
</dbReference>
<gene>
    <name evidence="1" type="ORF">OGZ50_12700</name>
</gene>
<dbReference type="Gene3D" id="3.80.10.10">
    <property type="entry name" value="Ribonuclease Inhibitor"/>
    <property type="match status" value="1"/>
</dbReference>
<reference evidence="1" key="2">
    <citation type="journal article" date="2023" name="Food Microbiol.">
        <title>Evaluation of the fermentation potential of lactic acid bacteria isolated from herbs, fruits and vegetables as starter cultures in nut-based milk alternatives.</title>
        <authorList>
            <person name="Huang W."/>
            <person name="Dong A."/>
            <person name="Pham H.T."/>
            <person name="Zhou C."/>
            <person name="Huo Z."/>
            <person name="Watjen A.P."/>
            <person name="Prakash S."/>
            <person name="Bang-Berthelsen C.H."/>
            <person name="Turner M.S."/>
        </authorList>
    </citation>
    <scope>NUCLEOTIDE SEQUENCE</scope>
    <source>
        <strain evidence="1">54</strain>
    </source>
</reference>
<name>A0AAP3Z3C3_9LACT</name>
<dbReference type="InterPro" id="IPR032675">
    <property type="entry name" value="LRR_dom_sf"/>
</dbReference>
<evidence type="ECO:0000313" key="1">
    <source>
        <dbReference type="EMBL" id="MDG4977592.1"/>
    </source>
</evidence>
<dbReference type="SUPFAM" id="SSF52058">
    <property type="entry name" value="L domain-like"/>
    <property type="match status" value="1"/>
</dbReference>
<dbReference type="InterPro" id="IPR005046">
    <property type="entry name" value="DUF285"/>
</dbReference>
<evidence type="ECO:0000313" key="2">
    <source>
        <dbReference type="Proteomes" id="UP001152598"/>
    </source>
</evidence>
<sequence>MTKTTLVIAGVLFSSQVVNTRVVHADGPTYTPDWSLDSSGTLHIQSGMLATDASHRNHVSPWDDLKNRIVKITFDGKVKADYDISYLFSNLNKVTTIENLDNLDLGSVYYMGEVFSGDTSLTSLDLSNVKTPNAESMEYMFSGDTSLTSLNLSDFNTSQVRQMTGMFSGDTSLTSLDLSSFNTAAILALTGIDKQMAVYQMFDGVKNLSSIKLGPNISFAPFKEDYYMLDLTDPTSNVTYTGKWVNSKGQKLDSLKDYNGVGGDGSDVWSGTWNWEKR</sequence>
<dbReference type="RefSeq" id="WP_278201375.1">
    <property type="nucleotide sequence ID" value="NZ_JAOWLT010000019.1"/>
</dbReference>